<proteinExistence type="predicted"/>
<dbReference type="AlphaFoldDB" id="M0LYV6"/>
<gene>
    <name evidence="3" type="ORF">C446_09663</name>
</gene>
<evidence type="ECO:0000313" key="4">
    <source>
        <dbReference type="Proteomes" id="UP000011607"/>
    </source>
</evidence>
<keyword evidence="2" id="KW-1133">Transmembrane helix</keyword>
<dbReference type="EMBL" id="AOMA01000092">
    <property type="protein sequence ID" value="EMA38621.1"/>
    <property type="molecule type" value="Genomic_DNA"/>
</dbReference>
<evidence type="ECO:0000256" key="2">
    <source>
        <dbReference type="SAM" id="Phobius"/>
    </source>
</evidence>
<feature type="compositionally biased region" description="Polar residues" evidence="1">
    <location>
        <begin position="62"/>
        <end position="79"/>
    </location>
</feature>
<feature type="transmembrane region" description="Helical" evidence="2">
    <location>
        <begin position="122"/>
        <end position="140"/>
    </location>
</feature>
<dbReference type="Proteomes" id="UP000011607">
    <property type="component" value="Unassembled WGS sequence"/>
</dbReference>
<keyword evidence="2" id="KW-0812">Transmembrane</keyword>
<reference evidence="3 4" key="1">
    <citation type="journal article" date="2014" name="PLoS Genet.">
        <title>Phylogenetically driven sequencing of extremely halophilic archaea reveals strategies for static and dynamic osmo-response.</title>
        <authorList>
            <person name="Becker E.A."/>
            <person name="Seitzer P.M."/>
            <person name="Tritt A."/>
            <person name="Larsen D."/>
            <person name="Krusor M."/>
            <person name="Yao A.I."/>
            <person name="Wu D."/>
            <person name="Madern D."/>
            <person name="Eisen J.A."/>
            <person name="Darling A.E."/>
            <person name="Facciotti M.T."/>
        </authorList>
    </citation>
    <scope>NUCLEOTIDE SEQUENCE [LARGE SCALE GENOMIC DNA]</scope>
    <source>
        <strain evidence="3 4">JCM 10879</strain>
    </source>
</reference>
<name>M0LYV6_9EURY</name>
<evidence type="ECO:0000313" key="3">
    <source>
        <dbReference type="EMBL" id="EMA38621.1"/>
    </source>
</evidence>
<feature type="transmembrane region" description="Helical" evidence="2">
    <location>
        <begin position="146"/>
        <end position="166"/>
    </location>
</feature>
<keyword evidence="4" id="KW-1185">Reference proteome</keyword>
<evidence type="ECO:0000256" key="1">
    <source>
        <dbReference type="SAM" id="MobiDB-lite"/>
    </source>
</evidence>
<dbReference type="RefSeq" id="WP_006672850.1">
    <property type="nucleotide sequence ID" value="NZ_AOMA01000092.1"/>
</dbReference>
<sequence length="178" mass="19566">MTYLLYNHDELYDMGDNEDSAEDIEELFDGVESSDQEASSDDGGSGYTAAFEGETGAGSAGGHTSRTTSNRSGTAQETDWTPLIENLNEITELVKEYFKQSRENKKIENEAKEQHFHHQRRIVYTTAGTFLVVVGISAYMTSVDALSGDAFTFVLGTLFGAILTFLQNMMAEKGSTEN</sequence>
<feature type="region of interest" description="Disordered" evidence="1">
    <location>
        <begin position="28"/>
        <end position="82"/>
    </location>
</feature>
<accession>M0LYV6</accession>
<keyword evidence="2" id="KW-0472">Membrane</keyword>
<protein>
    <submittedName>
        <fullName evidence="3">Uncharacterized protein</fullName>
    </submittedName>
</protein>
<dbReference type="OrthoDB" id="383315at2157"/>
<comment type="caution">
    <text evidence="3">The sequence shown here is derived from an EMBL/GenBank/DDBJ whole genome shotgun (WGS) entry which is preliminary data.</text>
</comment>
<organism evidence="3 4">
    <name type="scientific">Halobiforma nitratireducens JCM 10879</name>
    <dbReference type="NCBI Taxonomy" id="1227454"/>
    <lineage>
        <taxon>Archaea</taxon>
        <taxon>Methanobacteriati</taxon>
        <taxon>Methanobacteriota</taxon>
        <taxon>Stenosarchaea group</taxon>
        <taxon>Halobacteria</taxon>
        <taxon>Halobacteriales</taxon>
        <taxon>Natrialbaceae</taxon>
        <taxon>Halobiforma</taxon>
    </lineage>
</organism>
<feature type="compositionally biased region" description="Acidic residues" evidence="1">
    <location>
        <begin position="28"/>
        <end position="40"/>
    </location>
</feature>